<evidence type="ECO:0000256" key="3">
    <source>
        <dbReference type="ARBA" id="ARBA00022553"/>
    </source>
</evidence>
<dbReference type="Proteomes" id="UP000320781">
    <property type="component" value="Unassembled WGS sequence"/>
</dbReference>
<evidence type="ECO:0000259" key="9">
    <source>
        <dbReference type="Pfam" id="PF02878"/>
    </source>
</evidence>
<dbReference type="Pfam" id="PF02879">
    <property type="entry name" value="PGM_PMM_II"/>
    <property type="match status" value="1"/>
</dbReference>
<organism evidence="12 13">
    <name type="scientific">Aerophobetes bacterium</name>
    <dbReference type="NCBI Taxonomy" id="2030807"/>
    <lineage>
        <taxon>Bacteria</taxon>
        <taxon>Candidatus Aerophobota</taxon>
    </lineage>
</organism>
<evidence type="ECO:0000313" key="12">
    <source>
        <dbReference type="EMBL" id="TES85653.1"/>
    </source>
</evidence>
<keyword evidence="4 7" id="KW-0479">Metal-binding</keyword>
<reference evidence="12 13" key="1">
    <citation type="submission" date="2019-03" db="EMBL/GenBank/DDBJ databases">
        <title>Metabolic potential of uncultured bacteria and archaea associated with petroleum seepage in deep-sea sediments.</title>
        <authorList>
            <person name="Dong X."/>
            <person name="Hubert C."/>
        </authorList>
    </citation>
    <scope>NUCLEOTIDE SEQUENCE [LARGE SCALE GENOMIC DNA]</scope>
    <source>
        <strain evidence="12">E44_bin92</strain>
    </source>
</reference>
<dbReference type="GO" id="GO:0005975">
    <property type="term" value="P:carbohydrate metabolic process"/>
    <property type="evidence" value="ECO:0007669"/>
    <property type="project" value="InterPro"/>
</dbReference>
<keyword evidence="3" id="KW-0597">Phosphoprotein</keyword>
<dbReference type="EC" id="5.4.2.10" evidence="12"/>
<dbReference type="InterPro" id="IPR050060">
    <property type="entry name" value="Phosphoglucosamine_mutase"/>
</dbReference>
<keyword evidence="6 12" id="KW-0413">Isomerase</keyword>
<evidence type="ECO:0000256" key="7">
    <source>
        <dbReference type="RuleBase" id="RU004326"/>
    </source>
</evidence>
<evidence type="ECO:0000259" key="11">
    <source>
        <dbReference type="Pfam" id="PF02880"/>
    </source>
</evidence>
<dbReference type="GO" id="GO:0005829">
    <property type="term" value="C:cytosol"/>
    <property type="evidence" value="ECO:0007669"/>
    <property type="project" value="TreeGrafter"/>
</dbReference>
<dbReference type="GO" id="GO:0008966">
    <property type="term" value="F:phosphoglucosamine mutase activity"/>
    <property type="evidence" value="ECO:0007669"/>
    <property type="project" value="UniProtKB-EC"/>
</dbReference>
<comment type="cofactor">
    <cofactor evidence="1">
        <name>Mg(2+)</name>
        <dbReference type="ChEBI" id="CHEBI:18420"/>
    </cofactor>
</comment>
<dbReference type="GO" id="GO:0004615">
    <property type="term" value="F:phosphomannomutase activity"/>
    <property type="evidence" value="ECO:0007669"/>
    <property type="project" value="TreeGrafter"/>
</dbReference>
<evidence type="ECO:0000259" key="8">
    <source>
        <dbReference type="Pfam" id="PF00408"/>
    </source>
</evidence>
<sequence>MIGVSGVRGIIGEDLSPELVAKFAAAFGEFLPGGLVVVASDTRPSNEMFRYALFAGLLSSGCEVVDLGICPTPSLQLMVTGLEAKGGIAITGSHNPAQWNALKFVRPDGLFLYPEQIQKVLGITERRIKRVSWDRIGKVRQEDSAIENHLKKILPLVDQQEIRDRHFKVVIDGCNGAGALITPELLQRLGCEVVKINCEPHGYFAHPPEPTRSNLKELSQIVESEKANIGISHDADADRVGLVTEEGDILPEDYVLLLAAKFILGKRKGLVVTNLSTTQALEDVAADFDSRVRRTKVGDVYVARCMRKEKAVIGGEGNGGVIVPEVQYARDGIAAVALILNYLAQTGSSLSLLASSLPRYYMVKRKVKIPPKGFPPPREYLKEQFGAARFNFLDGVKITLKEGWIHLRPSGTEPVVRIISEARTRQEAENLCRMGMEKVLERSTRSMPFPLSSTTILSFFI</sequence>
<feature type="domain" description="Alpha-D-phosphohexomutase C-terminal" evidence="8">
    <location>
        <begin position="387"/>
        <end position="433"/>
    </location>
</feature>
<name>A0A523QJ41_UNCAE</name>
<dbReference type="InterPro" id="IPR016066">
    <property type="entry name" value="A-D-PHexomutase_CS"/>
</dbReference>
<dbReference type="SUPFAM" id="SSF53738">
    <property type="entry name" value="Phosphoglucomutase, first 3 domains"/>
    <property type="match status" value="3"/>
</dbReference>
<comment type="similarity">
    <text evidence="2 7">Belongs to the phosphohexose mutase family.</text>
</comment>
<evidence type="ECO:0000256" key="6">
    <source>
        <dbReference type="ARBA" id="ARBA00023235"/>
    </source>
</evidence>
<dbReference type="Pfam" id="PF02878">
    <property type="entry name" value="PGM_PMM_I"/>
    <property type="match status" value="1"/>
</dbReference>
<dbReference type="PROSITE" id="PS00710">
    <property type="entry name" value="PGM_PMM"/>
    <property type="match status" value="1"/>
</dbReference>
<feature type="domain" description="Alpha-D-phosphohexomutase alpha/beta/alpha" evidence="11">
    <location>
        <begin position="252"/>
        <end position="359"/>
    </location>
</feature>
<accession>A0A523QJ41</accession>
<dbReference type="InterPro" id="IPR005846">
    <property type="entry name" value="A-D-PHexomutase_a/b/a-III"/>
</dbReference>
<evidence type="ECO:0000256" key="2">
    <source>
        <dbReference type="ARBA" id="ARBA00010231"/>
    </source>
</evidence>
<dbReference type="InterPro" id="IPR016055">
    <property type="entry name" value="A-D-PHexomutase_a/b/a-I/II/III"/>
</dbReference>
<dbReference type="PANTHER" id="PTHR42946">
    <property type="entry name" value="PHOSPHOHEXOSE MUTASE"/>
    <property type="match status" value="1"/>
</dbReference>
<protein>
    <submittedName>
        <fullName evidence="12">Phosphoglucosamine mutase</fullName>
        <ecNumber evidence="12">5.4.2.10</ecNumber>
    </submittedName>
</protein>
<dbReference type="GO" id="GO:0000287">
    <property type="term" value="F:magnesium ion binding"/>
    <property type="evidence" value="ECO:0007669"/>
    <property type="project" value="InterPro"/>
</dbReference>
<dbReference type="Pfam" id="PF02880">
    <property type="entry name" value="PGM_PMM_III"/>
    <property type="match status" value="1"/>
</dbReference>
<evidence type="ECO:0000256" key="4">
    <source>
        <dbReference type="ARBA" id="ARBA00022723"/>
    </source>
</evidence>
<dbReference type="InterPro" id="IPR005844">
    <property type="entry name" value="A-D-PHexomutase_a/b/a-I"/>
</dbReference>
<dbReference type="Gene3D" id="3.40.120.10">
    <property type="entry name" value="Alpha-D-Glucose-1,6-Bisphosphate, subunit A, domain 3"/>
    <property type="match status" value="3"/>
</dbReference>
<feature type="domain" description="Alpha-D-phosphohexomutase alpha/beta/alpha" evidence="9">
    <location>
        <begin position="3"/>
        <end position="126"/>
    </location>
</feature>
<dbReference type="InterPro" id="IPR036900">
    <property type="entry name" value="A-D-PHexomutase_C_sf"/>
</dbReference>
<comment type="caution">
    <text evidence="12">The sequence shown here is derived from an EMBL/GenBank/DDBJ whole genome shotgun (WGS) entry which is preliminary data.</text>
</comment>
<gene>
    <name evidence="12" type="primary">glmM</name>
    <name evidence="12" type="ORF">E3J95_03920</name>
</gene>
<dbReference type="AlphaFoldDB" id="A0A523QJ41"/>
<dbReference type="SUPFAM" id="SSF55957">
    <property type="entry name" value="Phosphoglucomutase, C-terminal domain"/>
    <property type="match status" value="1"/>
</dbReference>
<evidence type="ECO:0000256" key="1">
    <source>
        <dbReference type="ARBA" id="ARBA00001946"/>
    </source>
</evidence>
<keyword evidence="5 7" id="KW-0460">Magnesium</keyword>
<dbReference type="InterPro" id="IPR005843">
    <property type="entry name" value="A-D-PHexomutase_C"/>
</dbReference>
<dbReference type="Gene3D" id="3.30.310.50">
    <property type="entry name" value="Alpha-D-phosphohexomutase, C-terminal domain"/>
    <property type="match status" value="1"/>
</dbReference>
<dbReference type="InterPro" id="IPR005845">
    <property type="entry name" value="A-D-PHexomutase_a/b/a-II"/>
</dbReference>
<dbReference type="GO" id="GO:0006048">
    <property type="term" value="P:UDP-N-acetylglucosamine biosynthetic process"/>
    <property type="evidence" value="ECO:0007669"/>
    <property type="project" value="TreeGrafter"/>
</dbReference>
<proteinExistence type="inferred from homology"/>
<evidence type="ECO:0000313" key="13">
    <source>
        <dbReference type="Proteomes" id="UP000320781"/>
    </source>
</evidence>
<feature type="domain" description="Alpha-D-phosphohexomutase alpha/beta/alpha" evidence="10">
    <location>
        <begin position="149"/>
        <end position="247"/>
    </location>
</feature>
<dbReference type="GO" id="GO:0009252">
    <property type="term" value="P:peptidoglycan biosynthetic process"/>
    <property type="evidence" value="ECO:0007669"/>
    <property type="project" value="TreeGrafter"/>
</dbReference>
<dbReference type="InterPro" id="IPR024086">
    <property type="entry name" value="GlmM_arc-type"/>
</dbReference>
<evidence type="ECO:0000259" key="10">
    <source>
        <dbReference type="Pfam" id="PF02879"/>
    </source>
</evidence>
<dbReference type="EMBL" id="SOKU01000189">
    <property type="protein sequence ID" value="TES85653.1"/>
    <property type="molecule type" value="Genomic_DNA"/>
</dbReference>
<dbReference type="Pfam" id="PF00408">
    <property type="entry name" value="PGM_PMM_IV"/>
    <property type="match status" value="1"/>
</dbReference>
<dbReference type="PRINTS" id="PR00509">
    <property type="entry name" value="PGMPMM"/>
</dbReference>
<evidence type="ECO:0000256" key="5">
    <source>
        <dbReference type="ARBA" id="ARBA00022842"/>
    </source>
</evidence>
<dbReference type="InterPro" id="IPR005841">
    <property type="entry name" value="Alpha-D-phosphohexomutase_SF"/>
</dbReference>
<dbReference type="NCBIfam" id="TIGR03990">
    <property type="entry name" value="Arch_GlmM"/>
    <property type="match status" value="1"/>
</dbReference>
<dbReference type="PANTHER" id="PTHR42946:SF1">
    <property type="entry name" value="PHOSPHOGLUCOMUTASE (ALPHA-D-GLUCOSE-1,6-BISPHOSPHATE-DEPENDENT)"/>
    <property type="match status" value="1"/>
</dbReference>